<feature type="domain" description="IPT/TIG" evidence="3">
    <location>
        <begin position="714"/>
        <end position="791"/>
    </location>
</feature>
<keyword evidence="1 2" id="KW-0732">Signal</keyword>
<feature type="signal peptide" evidence="2">
    <location>
        <begin position="1"/>
        <end position="22"/>
    </location>
</feature>
<reference evidence="4 5" key="1">
    <citation type="submission" date="2024-09" db="EMBL/GenBank/DDBJ databases">
        <authorList>
            <person name="Sun Q."/>
            <person name="Mori K."/>
        </authorList>
    </citation>
    <scope>NUCLEOTIDE SEQUENCE [LARGE SCALE GENOMIC DNA]</scope>
    <source>
        <strain evidence="4 5">NCAIM B.02415</strain>
    </source>
</reference>
<keyword evidence="5" id="KW-1185">Reference proteome</keyword>
<protein>
    <submittedName>
        <fullName evidence="4">FG-GAP-like repeat-containing protein</fullName>
    </submittedName>
</protein>
<dbReference type="SUPFAM" id="SSF50939">
    <property type="entry name" value="Sialidases"/>
    <property type="match status" value="1"/>
</dbReference>
<evidence type="ECO:0000313" key="4">
    <source>
        <dbReference type="EMBL" id="MFC0519002.1"/>
    </source>
</evidence>
<dbReference type="InterPro" id="IPR036278">
    <property type="entry name" value="Sialidase_sf"/>
</dbReference>
<feature type="chain" id="PRO_5045258236" evidence="2">
    <location>
        <begin position="23"/>
        <end position="1489"/>
    </location>
</feature>
<dbReference type="PANTHER" id="PTHR44103:SF1">
    <property type="entry name" value="PROPROTEIN CONVERTASE P"/>
    <property type="match status" value="1"/>
</dbReference>
<dbReference type="Gene3D" id="2.60.40.10">
    <property type="entry name" value="Immunoglobulins"/>
    <property type="match status" value="2"/>
</dbReference>
<dbReference type="InterPro" id="IPR002909">
    <property type="entry name" value="IPT_dom"/>
</dbReference>
<dbReference type="PANTHER" id="PTHR44103">
    <property type="entry name" value="PROPROTEIN CONVERTASE P"/>
    <property type="match status" value="1"/>
</dbReference>
<dbReference type="Pfam" id="PF18962">
    <property type="entry name" value="Por_Secre_tail"/>
    <property type="match status" value="1"/>
</dbReference>
<dbReference type="SUPFAM" id="SSF89372">
    <property type="entry name" value="Fucose-specific lectin"/>
    <property type="match status" value="2"/>
</dbReference>
<dbReference type="SUPFAM" id="SSF69318">
    <property type="entry name" value="Integrin alpha N-terminal domain"/>
    <property type="match status" value="1"/>
</dbReference>
<dbReference type="Pfam" id="PF01833">
    <property type="entry name" value="TIG"/>
    <property type="match status" value="2"/>
</dbReference>
<organism evidence="4 5">
    <name type="scientific">Mucilaginibacter angelicae</name>
    <dbReference type="NCBI Taxonomy" id="869718"/>
    <lineage>
        <taxon>Bacteria</taxon>
        <taxon>Pseudomonadati</taxon>
        <taxon>Bacteroidota</taxon>
        <taxon>Sphingobacteriia</taxon>
        <taxon>Sphingobacteriales</taxon>
        <taxon>Sphingobacteriaceae</taxon>
        <taxon>Mucilaginibacter</taxon>
    </lineage>
</organism>
<gene>
    <name evidence="4" type="ORF">ACFFGT_32610</name>
</gene>
<dbReference type="InterPro" id="IPR014756">
    <property type="entry name" value="Ig_E-set"/>
</dbReference>
<evidence type="ECO:0000313" key="5">
    <source>
        <dbReference type="Proteomes" id="UP001589828"/>
    </source>
</evidence>
<dbReference type="InterPro" id="IPR013783">
    <property type="entry name" value="Ig-like_fold"/>
</dbReference>
<evidence type="ECO:0000256" key="2">
    <source>
        <dbReference type="SAM" id="SignalP"/>
    </source>
</evidence>
<dbReference type="SUPFAM" id="SSF81296">
    <property type="entry name" value="E set domains"/>
    <property type="match status" value="2"/>
</dbReference>
<dbReference type="NCBIfam" id="TIGR04183">
    <property type="entry name" value="Por_Secre_tail"/>
    <property type="match status" value="1"/>
</dbReference>
<sequence>MNKFYALLSLLFFIACPSLLSAQTWKPFGADEEISAPSLGFTSSNIIAISPDGTPYIAFTDNTNNNTITVKKYDGKRWVQVGITINEGYYSSDPALAFSTDGTPYLAYVPSIADKNIVTVTIRKLVGDNWARVGYPIGTGIYPSLAVDPNNVLYSGFSVAYGGGLAVRKFTNTWENAGDLDNVSGSPLTYNKIAVAADGTLYAAYAAIKNRNKVSVKKLVAGKWQLVGTDGFSNAGANNVTMALTADATPYVAYQDSTAGSAAVVQQFKNGTWTVVSPTGLSKGAANYINMAIAPDGTPYLAFCDAGDKNKPVVKKLSGGNWTSVGPAYLPADKANYTSIAISKNGTPYLTYSDYDLGAKAVVKMFTNGQWTNVGASNVSIQSSNNVILKVAKTGATYVAFNDAFNNGKVSVKQYLSGAWQYVGLPTLSQAGVFLTDLDMDLAPDGTPYVIYRDSSQYSCVVKKYNGTAWVDVGSNIARYGGIFFKITIAPNGTPYIAYSDTNYGGLISVQKFSNGSWTFVGKAAFSAGIVSNVNIAVDKNNVPYVAYLDVSSNKPNAKRFNGTTWVTMGAENFTHGAVRDINLVIGANGTPYMAFYDISAEEIIVNEFSNNSWQVIGGPTGSFALASIPKMQFNPAGQLYLAFLQSNSVDNYTNGQLLKLNQGTWADAGSNGMVPYTGTNHSIAFAPNGDPVYAYTNGPVYVRTKTVDSQAAPPVVNTILPTVGSIGTVITINGYNFSNVSAVKIGTSDAASFTVVSPTTITATLGKGATGPVSVTTPNGTAAFGQFTYTAPQPVINSFSPFFGDVNSTVTIKGKNFSTTAANNLVYLGAVTAEVITATDSILTVKVPVGATAAPLTVTVNQLTAFASGVFNVTFKSQNTFTPTTFAVKQNVGSVTQASAVSVKDMDNDGKPDVIVTGGGTAVLSNTSTKNNLSFKTNFNRDQTGEYLTTCDLDGDGKAELVMATGVAINTYKNNSTPGNTSFLTYGQVIQPADYSFEASVGDVDGDGRPDILSISNGGFNIALFRNGGTEKNYTYFDDAIILTNDSFPLGANLADIDGDGKPDVIVILPDYSKLDAYGYISVFKNTSTIGRVSFTPVVFPARLYAGKNTGQPIIADMDNDGRPEIIVPNTKSNTISVFKNTSTKGGIIFATGVEFATGTSPSSIAVADLDGDSLPDIAVANRSSSISVLKNTSTTSAISLAAKVDYNTNYQPGSIVAADLDGDQAPELIVSNYLGNNATIFKNSIIQLNLPNTNFTVSTVSATCKGSNNGSVNIDANQAFTYTAALTGNGLTKTLPFTTKGAFNNLPAGTYNLCITMAEQSDYKQCYDVVIVEPKDLTLYSTVNTENKTVNLALTGGSVYNINLNGTNYTTTNNSINLPLNAGNNKLSISTDKECQGIIQKLINLSGIISPYPVPFQNTLNVNIGLTPVSNVSVQLYAVSDGRPVYNKQFTNQAGVLQLDVTAFKTGVYTLHLTLDGNENVFKVIKQ</sequence>
<name>A0ABV6LHP2_9SPHI</name>
<dbReference type="CDD" id="cd00102">
    <property type="entry name" value="IPT"/>
    <property type="match status" value="1"/>
</dbReference>
<dbReference type="RefSeq" id="WP_377026703.1">
    <property type="nucleotide sequence ID" value="NZ_JBHLTS010000080.1"/>
</dbReference>
<evidence type="ECO:0000256" key="1">
    <source>
        <dbReference type="ARBA" id="ARBA00022729"/>
    </source>
</evidence>
<dbReference type="InterPro" id="IPR026444">
    <property type="entry name" value="Secre_tail"/>
</dbReference>
<comment type="caution">
    <text evidence="4">The sequence shown here is derived from an EMBL/GenBank/DDBJ whole genome shotgun (WGS) entry which is preliminary data.</text>
</comment>
<accession>A0ABV6LHP2</accession>
<dbReference type="Proteomes" id="UP001589828">
    <property type="component" value="Unassembled WGS sequence"/>
</dbReference>
<dbReference type="PROSITE" id="PS51257">
    <property type="entry name" value="PROKAR_LIPOPROTEIN"/>
    <property type="match status" value="1"/>
</dbReference>
<dbReference type="Gene3D" id="2.130.10.130">
    <property type="entry name" value="Integrin alpha, N-terminal"/>
    <property type="match status" value="2"/>
</dbReference>
<dbReference type="EMBL" id="JBHLTS010000080">
    <property type="protein sequence ID" value="MFC0519002.1"/>
    <property type="molecule type" value="Genomic_DNA"/>
</dbReference>
<dbReference type="InterPro" id="IPR028994">
    <property type="entry name" value="Integrin_alpha_N"/>
</dbReference>
<dbReference type="SMART" id="SM00429">
    <property type="entry name" value="IPT"/>
    <property type="match status" value="2"/>
</dbReference>
<proteinExistence type="predicted"/>
<dbReference type="InterPro" id="IPR013517">
    <property type="entry name" value="FG-GAP"/>
</dbReference>
<feature type="domain" description="IPT/TIG" evidence="3">
    <location>
        <begin position="794"/>
        <end position="885"/>
    </location>
</feature>
<evidence type="ECO:0000259" key="3">
    <source>
        <dbReference type="SMART" id="SM00429"/>
    </source>
</evidence>
<dbReference type="Pfam" id="PF13517">
    <property type="entry name" value="FG-GAP_3"/>
    <property type="match status" value="3"/>
</dbReference>